<evidence type="ECO:0000313" key="3">
    <source>
        <dbReference type="Proteomes" id="UP001577047"/>
    </source>
</evidence>
<feature type="compositionally biased region" description="Polar residues" evidence="1">
    <location>
        <begin position="28"/>
        <end position="53"/>
    </location>
</feature>
<feature type="region of interest" description="Disordered" evidence="1">
    <location>
        <begin position="1"/>
        <end position="109"/>
    </location>
</feature>
<gene>
    <name evidence="2" type="ORF">ACE1YR_21570</name>
</gene>
<evidence type="ECO:0000256" key="1">
    <source>
        <dbReference type="SAM" id="MobiDB-lite"/>
    </source>
</evidence>
<name>A0ABV4ZED2_9PSED</name>
<dbReference type="EMBL" id="JBHFXX010000030">
    <property type="protein sequence ID" value="MFB3802986.1"/>
    <property type="molecule type" value="Genomic_DNA"/>
</dbReference>
<organism evidence="2 3">
    <name type="scientific">Pseudomonas boreofloridensis</name>
    <dbReference type="NCBI Taxonomy" id="3064348"/>
    <lineage>
        <taxon>Bacteria</taxon>
        <taxon>Pseudomonadati</taxon>
        <taxon>Pseudomonadota</taxon>
        <taxon>Gammaproteobacteria</taxon>
        <taxon>Pseudomonadales</taxon>
        <taxon>Pseudomonadaceae</taxon>
        <taxon>Pseudomonas</taxon>
    </lineage>
</organism>
<sequence>MPPDPSLVGRAGALHGVHSPPSSSSPSLTQQPIEAQHTRSSQSLQARGRSSSAPPALHQRGRTRSRDDTRAARARSHSPGARPPAESERTTPPPVPSSEQAHLDDMQSRQQKLMEQQFAMQIGMEERQAMMLQVKTSADMTKLFADTVSEVTNGFLDSAKKVMEKGGEAMKLR</sequence>
<evidence type="ECO:0000313" key="2">
    <source>
        <dbReference type="EMBL" id="MFB3802986.1"/>
    </source>
</evidence>
<accession>A0ABV4ZED2</accession>
<proteinExistence type="predicted"/>
<dbReference type="Proteomes" id="UP001577047">
    <property type="component" value="Unassembled WGS sequence"/>
</dbReference>
<reference evidence="2 3" key="1">
    <citation type="submission" date="2024-09" db="EMBL/GenBank/DDBJ databases">
        <authorList>
            <person name="Fullem K."/>
        </authorList>
    </citation>
    <scope>NUCLEOTIDE SEQUENCE [LARGE SCALE GENOMIC DNA]</scope>
    <source>
        <strain evidence="3">K1(2024)</strain>
    </source>
</reference>
<keyword evidence="3" id="KW-1185">Reference proteome</keyword>
<protein>
    <submittedName>
        <fullName evidence="2">Type III effector</fullName>
    </submittedName>
</protein>
<comment type="caution">
    <text evidence="2">The sequence shown here is derived from an EMBL/GenBank/DDBJ whole genome shotgun (WGS) entry which is preliminary data.</text>
</comment>